<protein>
    <recommendedName>
        <fullName evidence="3">Radical SAM protein</fullName>
    </recommendedName>
</protein>
<evidence type="ECO:0008006" key="3">
    <source>
        <dbReference type="Google" id="ProtNLM"/>
    </source>
</evidence>
<comment type="caution">
    <text evidence="1">The sequence shown here is derived from an EMBL/GenBank/DDBJ whole genome shotgun (WGS) entry which is preliminary data.</text>
</comment>
<dbReference type="Proteomes" id="UP000308760">
    <property type="component" value="Unassembled WGS sequence"/>
</dbReference>
<dbReference type="EMBL" id="STGY01000069">
    <property type="protein sequence ID" value="THV37620.1"/>
    <property type="molecule type" value="Genomic_DNA"/>
</dbReference>
<reference evidence="1 2" key="2">
    <citation type="submission" date="2019-05" db="EMBL/GenBank/DDBJ databases">
        <title>Glycomyces buryatensis sp. nov.</title>
        <authorList>
            <person name="Nikitina E."/>
        </authorList>
    </citation>
    <scope>NUCLEOTIDE SEQUENCE [LARGE SCALE GENOMIC DNA]</scope>
    <source>
        <strain evidence="1 2">18</strain>
    </source>
</reference>
<dbReference type="SUPFAM" id="SSF102114">
    <property type="entry name" value="Radical SAM enzymes"/>
    <property type="match status" value="1"/>
</dbReference>
<sequence>MAADETSFERLTRFGMAPSTDAAVQIDITAVLRRSGSELVETYLCDHNCTVLHKGQPTGGHYNCPAALSLNRGAVASTIAGADLLVEGIERTLAAAREAQQDFITDEFDRYADESAIPAALREPIRSSMRQGPSEVTLFGGSPEAHPDFIPLVEGLHRRGHAVHLTVTGRRAVRSPESFERMASSGIAVLAVSADDVATPADLGRLLQCDPEELRTEWKRVSPFHGQRQKVYEAIHAARLWQRLPVDRRPALLFNIAVHPGNVADIDTILTQLAGAFPGALLNPFPMQSAFEGRIEHVDPATLRGFRSLVNTALEMHRRQAVDGVSAWSLAPRMHYWLLLSAALGDATAPVRLTGWNTWKCYRSNGAGRYVQIAGTGRRPAGLETAGGRVGCFWNDTVNDDDLPAVWEAKPSEIRRYLQLRPVRAAEKAHRCAGCLFPRLVGDMVSLESGMDPALREAYLSLRRRDLGF</sequence>
<proteinExistence type="predicted"/>
<dbReference type="AlphaFoldDB" id="A0A4S8Q0Z3"/>
<evidence type="ECO:0000313" key="1">
    <source>
        <dbReference type="EMBL" id="THV37620.1"/>
    </source>
</evidence>
<dbReference type="OrthoDB" id="9770427at2"/>
<reference evidence="2" key="1">
    <citation type="submission" date="2019-04" db="EMBL/GenBank/DDBJ databases">
        <title>Nocardioides xinjiangensis sp. nov.</title>
        <authorList>
            <person name="Liu S."/>
        </authorList>
    </citation>
    <scope>NUCLEOTIDE SEQUENCE [LARGE SCALE GENOMIC DNA]</scope>
    <source>
        <strain evidence="2">18</strain>
    </source>
</reference>
<keyword evidence="2" id="KW-1185">Reference proteome</keyword>
<name>A0A4S8Q0Z3_9ACTN</name>
<organism evidence="1 2">
    <name type="scientific">Glycomyces buryatensis</name>
    <dbReference type="NCBI Taxonomy" id="2570927"/>
    <lineage>
        <taxon>Bacteria</taxon>
        <taxon>Bacillati</taxon>
        <taxon>Actinomycetota</taxon>
        <taxon>Actinomycetes</taxon>
        <taxon>Glycomycetales</taxon>
        <taxon>Glycomycetaceae</taxon>
        <taxon>Glycomyces</taxon>
    </lineage>
</organism>
<accession>A0A4S8Q0Z3</accession>
<dbReference type="InterPro" id="IPR058240">
    <property type="entry name" value="rSAM_sf"/>
</dbReference>
<dbReference type="RefSeq" id="WP_136536380.1">
    <property type="nucleotide sequence ID" value="NZ_STGY01000069.1"/>
</dbReference>
<gene>
    <name evidence="1" type="ORF">FAB82_20295</name>
</gene>
<evidence type="ECO:0000313" key="2">
    <source>
        <dbReference type="Proteomes" id="UP000308760"/>
    </source>
</evidence>